<dbReference type="HOGENOM" id="CLU_061126_1_0_6"/>
<dbReference type="SUPFAM" id="SSF56300">
    <property type="entry name" value="Metallo-dependent phosphatases"/>
    <property type="match status" value="1"/>
</dbReference>
<dbReference type="GO" id="GO:0046872">
    <property type="term" value="F:metal ion binding"/>
    <property type="evidence" value="ECO:0007669"/>
    <property type="project" value="UniProtKB-KW"/>
</dbReference>
<dbReference type="GO" id="GO:0008758">
    <property type="term" value="F:UDP-2,3-diacylglucosamine hydrolase activity"/>
    <property type="evidence" value="ECO:0007669"/>
    <property type="project" value="TreeGrafter"/>
</dbReference>
<dbReference type="Gene3D" id="3.60.21.10">
    <property type="match status" value="1"/>
</dbReference>
<feature type="compositionally biased region" description="Basic and acidic residues" evidence="6">
    <location>
        <begin position="279"/>
        <end position="289"/>
    </location>
</feature>
<dbReference type="PANTHER" id="PTHR34990:SF2">
    <property type="entry name" value="BLL8164 PROTEIN"/>
    <property type="match status" value="1"/>
</dbReference>
<dbReference type="OrthoDB" id="9802481at2"/>
<proteinExistence type="predicted"/>
<dbReference type="Proteomes" id="UP000001947">
    <property type="component" value="Chromosome"/>
</dbReference>
<evidence type="ECO:0000256" key="4">
    <source>
        <dbReference type="ARBA" id="ARBA00023136"/>
    </source>
</evidence>
<name>Q21HJ1_SACD2</name>
<dbReference type="InterPro" id="IPR043461">
    <property type="entry name" value="LpxH-like"/>
</dbReference>
<dbReference type="eggNOG" id="COG2908">
    <property type="taxonomic scope" value="Bacteria"/>
</dbReference>
<dbReference type="PANTHER" id="PTHR34990">
    <property type="entry name" value="UDP-2,3-DIACYLGLUCOSAMINE HYDROLASE-RELATED"/>
    <property type="match status" value="1"/>
</dbReference>
<dbReference type="InterPro" id="IPR029052">
    <property type="entry name" value="Metallo-depent_PP-like"/>
</dbReference>
<sequence>MYLDTYATQKTAKELSLKYRTLFISDVHLGTKDCKADALNDFLKHYSCDQLYLVGDIFDGWKMRSGVFWHKHFNKVIRRILKLAKNGTPIYYITGNHDEFLRKYANMQFDNIQLHNRFTHVTAQNKRFLIIHGDQFESVTRCSKALKYIGDKGYDILMQINRLSNRIRARYGYGYWSFAAFLKTHIKRAKEYIHDYEVAVAHGAKRQGFDGVVCGHIHQAANKTIEGISYLNTGDWVESCTAIAEDYDGNFHLIDWLNHPKNIEKQARRQSKLYGTRPRQKELSLTEAD</sequence>
<keyword evidence="4" id="KW-0472">Membrane</keyword>
<dbReference type="EMBL" id="CP000282">
    <property type="protein sequence ID" value="ABD81838.1"/>
    <property type="molecule type" value="Genomic_DNA"/>
</dbReference>
<dbReference type="AlphaFoldDB" id="Q21HJ1"/>
<accession>Q21HJ1</accession>
<evidence type="ECO:0000256" key="3">
    <source>
        <dbReference type="ARBA" id="ARBA00022723"/>
    </source>
</evidence>
<keyword evidence="5" id="KW-0464">Manganese</keyword>
<dbReference type="Pfam" id="PF00149">
    <property type="entry name" value="Metallophos"/>
    <property type="match status" value="1"/>
</dbReference>
<dbReference type="CDD" id="cd07398">
    <property type="entry name" value="MPP_YbbF-LpxH"/>
    <property type="match status" value="1"/>
</dbReference>
<evidence type="ECO:0000259" key="7">
    <source>
        <dbReference type="Pfam" id="PF00149"/>
    </source>
</evidence>
<protein>
    <submittedName>
        <fullName evidence="8">Metallophosphoesterase</fullName>
    </submittedName>
</protein>
<evidence type="ECO:0000313" key="9">
    <source>
        <dbReference type="Proteomes" id="UP000001947"/>
    </source>
</evidence>
<reference evidence="8 9" key="1">
    <citation type="journal article" date="2008" name="PLoS Genet.">
        <title>Complete genome sequence of the complex carbohydrate-degrading marine bacterium, Saccharophagus degradans strain 2-40 T.</title>
        <authorList>
            <person name="Weiner R.M."/>
            <person name="Taylor L.E.II."/>
            <person name="Henrissat B."/>
            <person name="Hauser L."/>
            <person name="Land M."/>
            <person name="Coutinho P.M."/>
            <person name="Rancurel C."/>
            <person name="Saunders E.H."/>
            <person name="Longmire A.G."/>
            <person name="Zhang H."/>
            <person name="Bayer E.A."/>
            <person name="Gilbert H.J."/>
            <person name="Larimer F."/>
            <person name="Zhulin I.B."/>
            <person name="Ekborg N.A."/>
            <person name="Lamed R."/>
            <person name="Richardson P.M."/>
            <person name="Borovok I."/>
            <person name="Hutcheson S."/>
        </authorList>
    </citation>
    <scope>NUCLEOTIDE SEQUENCE [LARGE SCALE GENOMIC DNA]</scope>
    <source>
        <strain evidence="9">2-40 / ATCC 43961 / DSM 17024</strain>
    </source>
</reference>
<evidence type="ECO:0000313" key="8">
    <source>
        <dbReference type="EMBL" id="ABD81838.1"/>
    </source>
</evidence>
<evidence type="ECO:0000256" key="6">
    <source>
        <dbReference type="SAM" id="MobiDB-lite"/>
    </source>
</evidence>
<keyword evidence="3" id="KW-0479">Metal-binding</keyword>
<dbReference type="GO" id="GO:0016020">
    <property type="term" value="C:membrane"/>
    <property type="evidence" value="ECO:0007669"/>
    <property type="project" value="GOC"/>
</dbReference>
<gene>
    <name evidence="8" type="ordered locus">Sde_2578</name>
</gene>
<feature type="region of interest" description="Disordered" evidence="6">
    <location>
        <begin position="270"/>
        <end position="289"/>
    </location>
</feature>
<evidence type="ECO:0000256" key="1">
    <source>
        <dbReference type="ARBA" id="ARBA00022475"/>
    </source>
</evidence>
<dbReference type="InterPro" id="IPR004843">
    <property type="entry name" value="Calcineurin-like_PHP"/>
</dbReference>
<dbReference type="KEGG" id="sde:Sde_2578"/>
<evidence type="ECO:0000256" key="2">
    <source>
        <dbReference type="ARBA" id="ARBA00022519"/>
    </source>
</evidence>
<dbReference type="GO" id="GO:0009245">
    <property type="term" value="P:lipid A biosynthetic process"/>
    <property type="evidence" value="ECO:0007669"/>
    <property type="project" value="TreeGrafter"/>
</dbReference>
<keyword evidence="9" id="KW-1185">Reference proteome</keyword>
<feature type="domain" description="Calcineurin-like phosphoesterase" evidence="7">
    <location>
        <begin position="20"/>
        <end position="219"/>
    </location>
</feature>
<evidence type="ECO:0000256" key="5">
    <source>
        <dbReference type="ARBA" id="ARBA00023211"/>
    </source>
</evidence>
<keyword evidence="2" id="KW-0997">Cell inner membrane</keyword>
<keyword evidence="1" id="KW-1003">Cell membrane</keyword>
<organism evidence="8 9">
    <name type="scientific">Saccharophagus degradans (strain 2-40 / ATCC 43961 / DSM 17024)</name>
    <dbReference type="NCBI Taxonomy" id="203122"/>
    <lineage>
        <taxon>Bacteria</taxon>
        <taxon>Pseudomonadati</taxon>
        <taxon>Pseudomonadota</taxon>
        <taxon>Gammaproteobacteria</taxon>
        <taxon>Cellvibrionales</taxon>
        <taxon>Cellvibrionaceae</taxon>
        <taxon>Saccharophagus</taxon>
    </lineage>
</organism>